<dbReference type="AlphaFoldDB" id="A0A6J4SDF3"/>
<keyword evidence="9 10" id="KW-0472">Membrane</keyword>
<evidence type="ECO:0000256" key="4">
    <source>
        <dbReference type="ARBA" id="ARBA00022475"/>
    </source>
</evidence>
<sequence>MKKKLILVVPLVLLLVAGGGIYKFMFAKAEEEPVAKVEGTVYVLGKEFLVNLADGRFAKLTVGLVLDPHDTSTVPAEAGGHGAAPAPPEGFGPMPQEAIVRDLVTDALTGAADQDLIDPHQREELKKKVLKAIKKSTDVHAEEILFTDVTVQ</sequence>
<keyword evidence="6" id="KW-0812">Transmembrane</keyword>
<evidence type="ECO:0000256" key="5">
    <source>
        <dbReference type="ARBA" id="ARBA00022500"/>
    </source>
</evidence>
<evidence type="ECO:0000256" key="3">
    <source>
        <dbReference type="ARBA" id="ARBA00008281"/>
    </source>
</evidence>
<evidence type="ECO:0000256" key="7">
    <source>
        <dbReference type="ARBA" id="ARBA00022779"/>
    </source>
</evidence>
<dbReference type="GO" id="GO:0005886">
    <property type="term" value="C:plasma membrane"/>
    <property type="evidence" value="ECO:0007669"/>
    <property type="project" value="UniProtKB-SubCell"/>
</dbReference>
<keyword evidence="5 10" id="KW-0145">Chemotaxis</keyword>
<protein>
    <recommendedName>
        <fullName evidence="10">Flagellar protein FliL</fullName>
    </recommendedName>
</protein>
<evidence type="ECO:0000313" key="11">
    <source>
        <dbReference type="EMBL" id="CAA9488865.1"/>
    </source>
</evidence>
<evidence type="ECO:0000256" key="1">
    <source>
        <dbReference type="ARBA" id="ARBA00002254"/>
    </source>
</evidence>
<dbReference type="Pfam" id="PF03748">
    <property type="entry name" value="FliL"/>
    <property type="match status" value="1"/>
</dbReference>
<comment type="similarity">
    <text evidence="3 10">Belongs to the FliL family.</text>
</comment>
<evidence type="ECO:0000256" key="6">
    <source>
        <dbReference type="ARBA" id="ARBA00022692"/>
    </source>
</evidence>
<reference evidence="11" key="1">
    <citation type="submission" date="2020-02" db="EMBL/GenBank/DDBJ databases">
        <authorList>
            <person name="Meier V. D."/>
        </authorList>
    </citation>
    <scope>NUCLEOTIDE SEQUENCE</scope>
    <source>
        <strain evidence="11">AVDCRST_MAG69</strain>
    </source>
</reference>
<accession>A0A6J4SDF3</accession>
<comment type="subcellular location">
    <subcellularLocation>
        <location evidence="2">Cell membrane</location>
        <topology evidence="2">Single-pass membrane protein</topology>
    </subcellularLocation>
</comment>
<evidence type="ECO:0000256" key="9">
    <source>
        <dbReference type="ARBA" id="ARBA00023136"/>
    </source>
</evidence>
<proteinExistence type="inferred from homology"/>
<dbReference type="GO" id="GO:0071978">
    <property type="term" value="P:bacterial-type flagellum-dependent swarming motility"/>
    <property type="evidence" value="ECO:0007669"/>
    <property type="project" value="TreeGrafter"/>
</dbReference>
<keyword evidence="7 10" id="KW-0283">Flagellar rotation</keyword>
<name>A0A6J4SDF3_9ACTN</name>
<evidence type="ECO:0000256" key="8">
    <source>
        <dbReference type="ARBA" id="ARBA00022989"/>
    </source>
</evidence>
<keyword evidence="8" id="KW-1133">Transmembrane helix</keyword>
<keyword evidence="4 10" id="KW-1003">Cell membrane</keyword>
<evidence type="ECO:0000256" key="2">
    <source>
        <dbReference type="ARBA" id="ARBA00004162"/>
    </source>
</evidence>
<dbReference type="EMBL" id="CADCVP010000134">
    <property type="protein sequence ID" value="CAA9488865.1"/>
    <property type="molecule type" value="Genomic_DNA"/>
</dbReference>
<gene>
    <name evidence="11" type="ORF">AVDCRST_MAG69-1222</name>
</gene>
<dbReference type="PANTHER" id="PTHR35091:SF2">
    <property type="entry name" value="FLAGELLAR PROTEIN FLIL"/>
    <property type="match status" value="1"/>
</dbReference>
<organism evidence="11">
    <name type="scientific">uncultured Solirubrobacteraceae bacterium</name>
    <dbReference type="NCBI Taxonomy" id="1162706"/>
    <lineage>
        <taxon>Bacteria</taxon>
        <taxon>Bacillati</taxon>
        <taxon>Actinomycetota</taxon>
        <taxon>Thermoleophilia</taxon>
        <taxon>Solirubrobacterales</taxon>
        <taxon>Solirubrobacteraceae</taxon>
        <taxon>environmental samples</taxon>
    </lineage>
</organism>
<evidence type="ECO:0000256" key="10">
    <source>
        <dbReference type="RuleBase" id="RU364125"/>
    </source>
</evidence>
<dbReference type="PANTHER" id="PTHR35091">
    <property type="entry name" value="FLAGELLAR PROTEIN FLIL"/>
    <property type="match status" value="1"/>
</dbReference>
<dbReference type="GO" id="GO:0006935">
    <property type="term" value="P:chemotaxis"/>
    <property type="evidence" value="ECO:0007669"/>
    <property type="project" value="UniProtKB-KW"/>
</dbReference>
<dbReference type="InterPro" id="IPR005503">
    <property type="entry name" value="FliL"/>
</dbReference>
<comment type="function">
    <text evidence="1 10">Controls the rotational direction of flagella during chemotaxis.</text>
</comment>
<dbReference type="GO" id="GO:0009425">
    <property type="term" value="C:bacterial-type flagellum basal body"/>
    <property type="evidence" value="ECO:0007669"/>
    <property type="project" value="InterPro"/>
</dbReference>